<sequence>MRIPPRTLRIWSVLSAVAIGAVIVFGLTVNSTGAAFSGSTGNGPNAFRSAVVTLTDDDTGSALFTVDNLYPGRTGSRCIRVSYTGSLPADVKMYVAPGDLSGSGLASTLKLTVVQGTSGSFSDCSGFSAETTLAGDETLSSIATHDGAANGLGSWSPDAGNVTARTRTYRFTYTLADDNTAQGKTAAVTFTWAATNS</sequence>
<evidence type="ECO:0008006" key="4">
    <source>
        <dbReference type="Google" id="ProtNLM"/>
    </source>
</evidence>
<evidence type="ECO:0000313" key="3">
    <source>
        <dbReference type="Proteomes" id="UP001501074"/>
    </source>
</evidence>
<gene>
    <name evidence="2" type="ORF">GCM10022223_18040</name>
</gene>
<accession>A0ABP6Z9X0</accession>
<keyword evidence="1" id="KW-0472">Membrane</keyword>
<reference evidence="3" key="1">
    <citation type="journal article" date="2019" name="Int. J. Syst. Evol. Microbiol.">
        <title>The Global Catalogue of Microorganisms (GCM) 10K type strain sequencing project: providing services to taxonomists for standard genome sequencing and annotation.</title>
        <authorList>
            <consortium name="The Broad Institute Genomics Platform"/>
            <consortium name="The Broad Institute Genome Sequencing Center for Infectious Disease"/>
            <person name="Wu L."/>
            <person name="Ma J."/>
        </authorList>
    </citation>
    <scope>NUCLEOTIDE SEQUENCE [LARGE SCALE GENOMIC DNA]</scope>
    <source>
        <strain evidence="3">JCM 16902</strain>
    </source>
</reference>
<protein>
    <recommendedName>
        <fullName evidence="4">Camelysin-like metallo-endopeptidase</fullName>
    </recommendedName>
</protein>
<keyword evidence="1" id="KW-1133">Transmembrane helix</keyword>
<proteinExistence type="predicted"/>
<dbReference type="RefSeq" id="WP_231485106.1">
    <property type="nucleotide sequence ID" value="NZ_BAAAZO010000002.1"/>
</dbReference>
<comment type="caution">
    <text evidence="2">The sequence shown here is derived from an EMBL/GenBank/DDBJ whole genome shotgun (WGS) entry which is preliminary data.</text>
</comment>
<evidence type="ECO:0000313" key="2">
    <source>
        <dbReference type="EMBL" id="GAA3602671.1"/>
    </source>
</evidence>
<evidence type="ECO:0000256" key="1">
    <source>
        <dbReference type="SAM" id="Phobius"/>
    </source>
</evidence>
<name>A0ABP6Z9X0_9ACTN</name>
<feature type="transmembrane region" description="Helical" evidence="1">
    <location>
        <begin position="7"/>
        <end position="29"/>
    </location>
</feature>
<dbReference type="EMBL" id="BAAAZO010000002">
    <property type="protein sequence ID" value="GAA3602671.1"/>
    <property type="molecule type" value="Genomic_DNA"/>
</dbReference>
<organism evidence="2 3">
    <name type="scientific">Kineosporia mesophila</name>
    <dbReference type="NCBI Taxonomy" id="566012"/>
    <lineage>
        <taxon>Bacteria</taxon>
        <taxon>Bacillati</taxon>
        <taxon>Actinomycetota</taxon>
        <taxon>Actinomycetes</taxon>
        <taxon>Kineosporiales</taxon>
        <taxon>Kineosporiaceae</taxon>
        <taxon>Kineosporia</taxon>
    </lineage>
</organism>
<dbReference type="Proteomes" id="UP001501074">
    <property type="component" value="Unassembled WGS sequence"/>
</dbReference>
<keyword evidence="1" id="KW-0812">Transmembrane</keyword>
<keyword evidence="3" id="KW-1185">Reference proteome</keyword>